<dbReference type="RefSeq" id="WP_184292387.1">
    <property type="nucleotide sequence ID" value="NZ_JACHJO010000008.1"/>
</dbReference>
<keyword evidence="3 5" id="KW-1133">Transmembrane helix</keyword>
<organism evidence="8 9">
    <name type="scientific">Nocardiopsis algeriensis</name>
    <dbReference type="NCBI Taxonomy" id="1478215"/>
    <lineage>
        <taxon>Bacteria</taxon>
        <taxon>Bacillati</taxon>
        <taxon>Actinomycetota</taxon>
        <taxon>Actinomycetes</taxon>
        <taxon>Streptosporangiales</taxon>
        <taxon>Nocardiopsidaceae</taxon>
        <taxon>Nocardiopsis</taxon>
    </lineage>
</organism>
<evidence type="ECO:0000256" key="4">
    <source>
        <dbReference type="ARBA" id="ARBA00023136"/>
    </source>
</evidence>
<dbReference type="GO" id="GO:0005886">
    <property type="term" value="C:plasma membrane"/>
    <property type="evidence" value="ECO:0007669"/>
    <property type="project" value="UniProtKB-SubCell"/>
</dbReference>
<comment type="catalytic activity">
    <reaction evidence="5">
        <text>a quinone + NADH + 5 H(+)(in) = a quinol + NAD(+) + 4 H(+)(out)</text>
        <dbReference type="Rhea" id="RHEA:57888"/>
        <dbReference type="ChEBI" id="CHEBI:15378"/>
        <dbReference type="ChEBI" id="CHEBI:24646"/>
        <dbReference type="ChEBI" id="CHEBI:57540"/>
        <dbReference type="ChEBI" id="CHEBI:57945"/>
        <dbReference type="ChEBI" id="CHEBI:132124"/>
    </reaction>
</comment>
<feature type="transmembrane region" description="Helical" evidence="5">
    <location>
        <begin position="364"/>
        <end position="386"/>
    </location>
</feature>
<feature type="compositionally biased region" description="Basic and acidic residues" evidence="7">
    <location>
        <begin position="450"/>
        <end position="461"/>
    </location>
</feature>
<evidence type="ECO:0000313" key="9">
    <source>
        <dbReference type="Proteomes" id="UP000536604"/>
    </source>
</evidence>
<keyword evidence="5" id="KW-0874">Quinone</keyword>
<dbReference type="NCBIfam" id="NF004743">
    <property type="entry name" value="PRK06076.1-4"/>
    <property type="match status" value="1"/>
</dbReference>
<dbReference type="EC" id="7.1.1.-" evidence="5"/>
<sequence length="461" mass="49532">MTPVATSVAHLASEETLGAFGNDPWWITAIKALAIFVFLMVCVLMMIMADRKVMGRMQQRHGPNRMGPFGLLQSLFDGIKLSLKEDLIPRGVDRFVYIAAPAIAAVPAFIAFSVIPIGPEVSMFGVVTPLQLTDLPIAALVVLATAALGVYGFVLGGWASQSPYALLGGLRASAQVISYEIAMGLSFVAVFIMSGTLTTSGIVAAQSNLWFGVLLLPSFLVYLVTMIGETNRLPFDLAEGEGEIVGGFMTEYGSMKFTMFFLAEYVNMCTVAAMSVTLFLGGWHAPPGVSAIIPGANEGWLPALWWLLKFIGVMFLFIWARGSLPRVRYDQLMKLGWKVLIPIQLVWITAVAVVRMLVLDGASGAVIAAVVAGFTAATLAAFYAWLRHVRRERAEEARQRAENARRAHEDPAFGGFPVPPSTAPHYGASVLAEPPRTGAGPTPRAVPAAERSKQKGEVTGV</sequence>
<feature type="transmembrane region" description="Helical" evidence="5">
    <location>
        <begin position="181"/>
        <end position="203"/>
    </location>
</feature>
<dbReference type="GO" id="GO:0009060">
    <property type="term" value="P:aerobic respiration"/>
    <property type="evidence" value="ECO:0007669"/>
    <property type="project" value="TreeGrafter"/>
</dbReference>
<dbReference type="HAMAP" id="MF_01350">
    <property type="entry name" value="NDH1_NuoH"/>
    <property type="match status" value="1"/>
</dbReference>
<comment type="function">
    <text evidence="5">NDH-1 shuttles electrons from NADH, via FMN and iron-sulfur (Fe-S) centers, to quinones in the respiratory chain. The immediate electron acceptor for the enzyme in this species is believed to be ubiquinone. Couples the redox reaction to proton translocation (for every two electrons transferred, four hydrogen ions are translocated across the cytoplasmic membrane), and thus conserves the redox energy in a proton gradient. This subunit may bind ubiquinone.</text>
</comment>
<proteinExistence type="inferred from homology"/>
<name>A0A841IRR8_9ACTN</name>
<comment type="caution">
    <text evidence="8">The sequence shown here is derived from an EMBL/GenBank/DDBJ whole genome shotgun (WGS) entry which is preliminary data.</text>
</comment>
<comment type="subunit">
    <text evidence="5">NDH-1 is composed of 14 different subunits. Subunits NuoA, H, J, K, L, M, N constitute the membrane sector of the complex.</text>
</comment>
<dbReference type="GO" id="GO:0003954">
    <property type="term" value="F:NADH dehydrogenase activity"/>
    <property type="evidence" value="ECO:0007669"/>
    <property type="project" value="TreeGrafter"/>
</dbReference>
<dbReference type="PANTHER" id="PTHR11432">
    <property type="entry name" value="NADH DEHYDROGENASE SUBUNIT 1"/>
    <property type="match status" value="1"/>
</dbReference>
<keyword evidence="5" id="KW-1278">Translocase</keyword>
<feature type="transmembrane region" description="Helical" evidence="5">
    <location>
        <begin position="95"/>
        <end position="117"/>
    </location>
</feature>
<feature type="transmembrane region" description="Helical" evidence="5">
    <location>
        <begin position="259"/>
        <end position="280"/>
    </location>
</feature>
<evidence type="ECO:0000256" key="3">
    <source>
        <dbReference type="ARBA" id="ARBA00022989"/>
    </source>
</evidence>
<feature type="transmembrane region" description="Helical" evidence="5">
    <location>
        <begin position="339"/>
        <end position="358"/>
    </location>
</feature>
<dbReference type="NCBIfam" id="NF004741">
    <property type="entry name" value="PRK06076.1-2"/>
    <property type="match status" value="1"/>
</dbReference>
<dbReference type="Pfam" id="PF00146">
    <property type="entry name" value="NADHdh"/>
    <property type="match status" value="1"/>
</dbReference>
<dbReference type="PROSITE" id="PS00668">
    <property type="entry name" value="COMPLEX1_ND1_2"/>
    <property type="match status" value="1"/>
</dbReference>
<dbReference type="Proteomes" id="UP000536604">
    <property type="component" value="Unassembled WGS sequence"/>
</dbReference>
<dbReference type="GO" id="GO:0048038">
    <property type="term" value="F:quinone binding"/>
    <property type="evidence" value="ECO:0007669"/>
    <property type="project" value="UniProtKB-KW"/>
</dbReference>
<dbReference type="InterPro" id="IPR018086">
    <property type="entry name" value="NADH_UbQ_OxRdtase_su1_CS"/>
</dbReference>
<keyword evidence="5 6" id="KW-0520">NAD</keyword>
<dbReference type="GO" id="GO:0016655">
    <property type="term" value="F:oxidoreductase activity, acting on NAD(P)H, quinone or similar compound as acceptor"/>
    <property type="evidence" value="ECO:0007669"/>
    <property type="project" value="UniProtKB-UniRule"/>
</dbReference>
<keyword evidence="9" id="KW-1185">Reference proteome</keyword>
<protein>
    <recommendedName>
        <fullName evidence="5">NADH-quinone oxidoreductase subunit H</fullName>
        <ecNumber evidence="5">7.1.1.-</ecNumber>
    </recommendedName>
    <alternativeName>
        <fullName evidence="5">NADH dehydrogenase I subunit H</fullName>
    </alternativeName>
    <alternativeName>
        <fullName evidence="5">NDH-1 subunit H</fullName>
    </alternativeName>
</protein>
<evidence type="ECO:0000256" key="5">
    <source>
        <dbReference type="HAMAP-Rule" id="MF_01350"/>
    </source>
</evidence>
<feature type="transmembrane region" description="Helical" evidence="5">
    <location>
        <begin position="25"/>
        <end position="49"/>
    </location>
</feature>
<feature type="transmembrane region" description="Helical" evidence="5">
    <location>
        <begin position="300"/>
        <end position="319"/>
    </location>
</feature>
<accession>A0A841IRR8</accession>
<evidence type="ECO:0000256" key="2">
    <source>
        <dbReference type="ARBA" id="ARBA00022692"/>
    </source>
</evidence>
<keyword evidence="4 5" id="KW-0472">Membrane</keyword>
<dbReference type="PANTHER" id="PTHR11432:SF3">
    <property type="entry name" value="NADH-UBIQUINONE OXIDOREDUCTASE CHAIN 1"/>
    <property type="match status" value="1"/>
</dbReference>
<evidence type="ECO:0000256" key="1">
    <source>
        <dbReference type="ARBA" id="ARBA00004141"/>
    </source>
</evidence>
<evidence type="ECO:0000313" key="8">
    <source>
        <dbReference type="EMBL" id="MBB6120934.1"/>
    </source>
</evidence>
<keyword evidence="2 5" id="KW-0812">Transmembrane</keyword>
<feature type="transmembrane region" description="Helical" evidence="5">
    <location>
        <begin position="137"/>
        <end position="160"/>
    </location>
</feature>
<dbReference type="EMBL" id="JACHJO010000008">
    <property type="protein sequence ID" value="MBB6120934.1"/>
    <property type="molecule type" value="Genomic_DNA"/>
</dbReference>
<feature type="transmembrane region" description="Helical" evidence="5">
    <location>
        <begin position="209"/>
        <end position="227"/>
    </location>
</feature>
<dbReference type="InterPro" id="IPR001694">
    <property type="entry name" value="NADH_UbQ_OxRdtase_su1/FPO"/>
</dbReference>
<feature type="region of interest" description="Disordered" evidence="7">
    <location>
        <begin position="397"/>
        <end position="461"/>
    </location>
</feature>
<comment type="subcellular location">
    <subcellularLocation>
        <location evidence="5 6">Cell membrane</location>
        <topology evidence="5 6">Multi-pass membrane protein</topology>
    </subcellularLocation>
    <subcellularLocation>
        <location evidence="1">Membrane</location>
        <topology evidence="1">Multi-pass membrane protein</topology>
    </subcellularLocation>
</comment>
<comment type="similarity">
    <text evidence="5 6">Belongs to the complex I subunit 1 family.</text>
</comment>
<reference evidence="8 9" key="1">
    <citation type="submission" date="2020-08" db="EMBL/GenBank/DDBJ databases">
        <title>Genomic Encyclopedia of Type Strains, Phase III (KMG-III): the genomes of soil and plant-associated and newly described type strains.</title>
        <authorList>
            <person name="Whitman W."/>
        </authorList>
    </citation>
    <scope>NUCLEOTIDE SEQUENCE [LARGE SCALE GENOMIC DNA]</scope>
    <source>
        <strain evidence="8 9">CECT 8712</strain>
    </source>
</reference>
<gene>
    <name evidence="5" type="primary">nuoH</name>
    <name evidence="8" type="ORF">FHS13_002895</name>
</gene>
<evidence type="ECO:0000256" key="7">
    <source>
        <dbReference type="SAM" id="MobiDB-lite"/>
    </source>
</evidence>
<keyword evidence="5" id="KW-0830">Ubiquinone</keyword>
<keyword evidence="5" id="KW-1003">Cell membrane</keyword>
<evidence type="ECO:0000256" key="6">
    <source>
        <dbReference type="RuleBase" id="RU000471"/>
    </source>
</evidence>
<feature type="compositionally biased region" description="Basic and acidic residues" evidence="7">
    <location>
        <begin position="397"/>
        <end position="411"/>
    </location>
</feature>
<dbReference type="AlphaFoldDB" id="A0A841IRR8"/>